<gene>
    <name evidence="1" type="ORF">OUZ56_026096</name>
</gene>
<proteinExistence type="predicted"/>
<dbReference type="EMBL" id="JAOYFB010000004">
    <property type="protein sequence ID" value="KAK4013542.1"/>
    <property type="molecule type" value="Genomic_DNA"/>
</dbReference>
<sequence length="171" mass="18355">MKPNGEEPKAACVVIGEDQTTRMTNGDCQQTEEILIGGRPVNALVDTGVIISVISPSLAGKLKMKTVPWEGPMVVTADKQPMNPKGKVSLTVTSKNASVEDEALVLKTFGRDLIMESGACNYKTIYDRYTAWPVPVPGNAVWAMLTSKHILTANGSGVGRIEMDRFPGLHG</sequence>
<keyword evidence="2" id="KW-1185">Reference proteome</keyword>
<reference evidence="1 2" key="1">
    <citation type="journal article" date="2023" name="Nucleic Acids Res.">
        <title>The hologenome of Daphnia magna reveals possible DNA methylation and microbiome-mediated evolution of the host genome.</title>
        <authorList>
            <person name="Chaturvedi A."/>
            <person name="Li X."/>
            <person name="Dhandapani V."/>
            <person name="Marshall H."/>
            <person name="Kissane S."/>
            <person name="Cuenca-Cambronero M."/>
            <person name="Asole G."/>
            <person name="Calvet F."/>
            <person name="Ruiz-Romero M."/>
            <person name="Marangio P."/>
            <person name="Guigo R."/>
            <person name="Rago D."/>
            <person name="Mirbahai L."/>
            <person name="Eastwood N."/>
            <person name="Colbourne J.K."/>
            <person name="Zhou J."/>
            <person name="Mallon E."/>
            <person name="Orsini L."/>
        </authorList>
    </citation>
    <scope>NUCLEOTIDE SEQUENCE [LARGE SCALE GENOMIC DNA]</scope>
    <source>
        <strain evidence="1">LRV0_1</strain>
    </source>
</reference>
<dbReference type="SUPFAM" id="SSF50630">
    <property type="entry name" value="Acid proteases"/>
    <property type="match status" value="1"/>
</dbReference>
<dbReference type="Pfam" id="PF13650">
    <property type="entry name" value="Asp_protease_2"/>
    <property type="match status" value="1"/>
</dbReference>
<dbReference type="InterPro" id="IPR021109">
    <property type="entry name" value="Peptidase_aspartic_dom_sf"/>
</dbReference>
<evidence type="ECO:0000313" key="2">
    <source>
        <dbReference type="Proteomes" id="UP001234178"/>
    </source>
</evidence>
<evidence type="ECO:0000313" key="1">
    <source>
        <dbReference type="EMBL" id="KAK4013542.1"/>
    </source>
</evidence>
<accession>A0ABQ9ZKW2</accession>
<evidence type="ECO:0008006" key="3">
    <source>
        <dbReference type="Google" id="ProtNLM"/>
    </source>
</evidence>
<dbReference type="Gene3D" id="2.40.70.10">
    <property type="entry name" value="Acid Proteases"/>
    <property type="match status" value="1"/>
</dbReference>
<comment type="caution">
    <text evidence="1">The sequence shown here is derived from an EMBL/GenBank/DDBJ whole genome shotgun (WGS) entry which is preliminary data.</text>
</comment>
<organism evidence="1 2">
    <name type="scientific">Daphnia magna</name>
    <dbReference type="NCBI Taxonomy" id="35525"/>
    <lineage>
        <taxon>Eukaryota</taxon>
        <taxon>Metazoa</taxon>
        <taxon>Ecdysozoa</taxon>
        <taxon>Arthropoda</taxon>
        <taxon>Crustacea</taxon>
        <taxon>Branchiopoda</taxon>
        <taxon>Diplostraca</taxon>
        <taxon>Cladocera</taxon>
        <taxon>Anomopoda</taxon>
        <taxon>Daphniidae</taxon>
        <taxon>Daphnia</taxon>
    </lineage>
</organism>
<name>A0ABQ9ZKW2_9CRUS</name>
<protein>
    <recommendedName>
        <fullName evidence="3">Peptidase A2 domain-containing protein</fullName>
    </recommendedName>
</protein>
<dbReference type="Proteomes" id="UP001234178">
    <property type="component" value="Unassembled WGS sequence"/>
</dbReference>
<dbReference type="CDD" id="cd00303">
    <property type="entry name" value="retropepsin_like"/>
    <property type="match status" value="1"/>
</dbReference>